<protein>
    <submittedName>
        <fullName evidence="3">Uncharacterized protein LOC107778869</fullName>
    </submittedName>
</protein>
<dbReference type="InterPro" id="IPR029472">
    <property type="entry name" value="Copia-like_N"/>
</dbReference>
<dbReference type="RefSeq" id="XP_016454679.1">
    <property type="nucleotide sequence ID" value="XM_016599193.2"/>
</dbReference>
<dbReference type="OMA" id="THTEFEY"/>
<keyword evidence="2" id="KW-1185">Reference proteome</keyword>
<dbReference type="PaxDb" id="4097-A0A1S3YR38"/>
<dbReference type="PANTHER" id="PTHR37610:SF6">
    <property type="entry name" value="GAG-POLYPEPTIDE OF LTR COPIA-TYPE-RELATED"/>
    <property type="match status" value="1"/>
</dbReference>
<accession>A0A1S3YR38</accession>
<reference evidence="2" key="1">
    <citation type="journal article" date="2014" name="Nat. Commun.">
        <title>The tobacco genome sequence and its comparison with those of tomato and potato.</title>
        <authorList>
            <person name="Sierro N."/>
            <person name="Battey J.N."/>
            <person name="Ouadi S."/>
            <person name="Bakaher N."/>
            <person name="Bovet L."/>
            <person name="Willig A."/>
            <person name="Goepfert S."/>
            <person name="Peitsch M.C."/>
            <person name="Ivanov N.V."/>
        </authorList>
    </citation>
    <scope>NUCLEOTIDE SEQUENCE [LARGE SCALE GENOMIC DNA]</scope>
</reference>
<organism evidence="2 3">
    <name type="scientific">Nicotiana tabacum</name>
    <name type="common">Common tobacco</name>
    <dbReference type="NCBI Taxonomy" id="4097"/>
    <lineage>
        <taxon>Eukaryota</taxon>
        <taxon>Viridiplantae</taxon>
        <taxon>Streptophyta</taxon>
        <taxon>Embryophyta</taxon>
        <taxon>Tracheophyta</taxon>
        <taxon>Spermatophyta</taxon>
        <taxon>Magnoliopsida</taxon>
        <taxon>eudicotyledons</taxon>
        <taxon>Gunneridae</taxon>
        <taxon>Pentapetalae</taxon>
        <taxon>asterids</taxon>
        <taxon>lamiids</taxon>
        <taxon>Solanales</taxon>
        <taxon>Solanaceae</taxon>
        <taxon>Nicotianoideae</taxon>
        <taxon>Nicotianeae</taxon>
        <taxon>Nicotiana</taxon>
    </lineage>
</organism>
<dbReference type="PANTHER" id="PTHR37610">
    <property type="entry name" value="CCHC-TYPE DOMAIN-CONTAINING PROTEIN"/>
    <property type="match status" value="1"/>
</dbReference>
<evidence type="ECO:0000313" key="3">
    <source>
        <dbReference type="RefSeq" id="XP_016454679.1"/>
    </source>
</evidence>
<dbReference type="Proteomes" id="UP000790787">
    <property type="component" value="Chromosome 5"/>
</dbReference>
<feature type="domain" description="Retrotransposon Copia-like N-terminal" evidence="1">
    <location>
        <begin position="33"/>
        <end position="79"/>
    </location>
</feature>
<proteinExistence type="predicted"/>
<dbReference type="KEGG" id="nta:107778869"/>
<gene>
    <name evidence="3" type="primary">LOC107778869</name>
</gene>
<evidence type="ECO:0000259" key="1">
    <source>
        <dbReference type="Pfam" id="PF14244"/>
    </source>
</evidence>
<dbReference type="Pfam" id="PF14244">
    <property type="entry name" value="Retrotran_gag_3"/>
    <property type="match status" value="1"/>
</dbReference>
<dbReference type="GeneID" id="107778869"/>
<sequence length="261" mass="29054">MAPNSTNDSSNVFSARTITQPATVDSTHLYYLHPSDSPGMILVNSVFNGKGYGGWRRAIVIGLSAKNKLGFIDGTYYEPDASSTDFKPWNRCNDMVISWILNSLSKDIAESVLYSKTANAIWKELEVRFGQCNGAQLYQLQKELSDLVQGISDIAGYYTKVKNIWDELDTLNSCVHCTCECNCGGKSRALKSFQDGRLIQFLIGLNDAYTAVRSNILMLTPLPSINQAYSLLIQDEKQREIDVAQNPVETAFLAQNQATYF</sequence>
<dbReference type="OrthoDB" id="1298558at2759"/>
<dbReference type="RefSeq" id="XP_016454679.1">
    <property type="nucleotide sequence ID" value="XM_016599193.1"/>
</dbReference>
<name>A0A1S3YR38_TOBAC</name>
<dbReference type="AlphaFoldDB" id="A0A1S3YR38"/>
<evidence type="ECO:0000313" key="2">
    <source>
        <dbReference type="Proteomes" id="UP000790787"/>
    </source>
</evidence>
<reference evidence="3" key="2">
    <citation type="submission" date="2025-08" db="UniProtKB">
        <authorList>
            <consortium name="RefSeq"/>
        </authorList>
    </citation>
    <scope>IDENTIFICATION</scope>
    <source>
        <tissue evidence="3">Leaf</tissue>
    </source>
</reference>